<dbReference type="SUPFAM" id="SSF53335">
    <property type="entry name" value="S-adenosyl-L-methionine-dependent methyltransferases"/>
    <property type="match status" value="1"/>
</dbReference>
<dbReference type="PANTHER" id="PTHR45904">
    <property type="entry name" value="TRNA (URACIL-5-)-METHYLTRANSFERASE"/>
    <property type="match status" value="1"/>
</dbReference>
<comment type="similarity">
    <text evidence="6">Belongs to the class I-like SAM-binding methyltransferase superfamily. RNA M5U methyltransferase family.</text>
</comment>
<dbReference type="GO" id="GO:0006396">
    <property type="term" value="P:RNA processing"/>
    <property type="evidence" value="ECO:0007669"/>
    <property type="project" value="InterPro"/>
</dbReference>
<dbReference type="PANTHER" id="PTHR45904:SF2">
    <property type="entry name" value="TRNA (URACIL-5-)-METHYLTRANSFERASE HOMOLOG A"/>
    <property type="match status" value="1"/>
</dbReference>
<feature type="domain" description="Methyltransferase" evidence="8">
    <location>
        <begin position="456"/>
        <end position="567"/>
    </location>
</feature>
<keyword evidence="1 6" id="KW-0489">Methyltransferase</keyword>
<feature type="region of interest" description="Disordered" evidence="7">
    <location>
        <begin position="1"/>
        <end position="88"/>
    </location>
</feature>
<name>A0AAD8EFF7_DIPPU</name>
<gene>
    <name evidence="9" type="ORF">L9F63_018814</name>
</gene>
<dbReference type="InterPro" id="IPR029063">
    <property type="entry name" value="SAM-dependent_MTases_sf"/>
</dbReference>
<dbReference type="AlphaFoldDB" id="A0AAD8EFF7"/>
<dbReference type="GO" id="GO:0003723">
    <property type="term" value="F:RNA binding"/>
    <property type="evidence" value="ECO:0007669"/>
    <property type="project" value="TreeGrafter"/>
</dbReference>
<evidence type="ECO:0000259" key="8">
    <source>
        <dbReference type="Pfam" id="PF13847"/>
    </source>
</evidence>
<keyword evidence="3 6" id="KW-0949">S-adenosyl-L-methionine</keyword>
<comment type="caution">
    <text evidence="6">Lacks conserved residue(s) required for the propagation of feature annotation.</text>
</comment>
<organism evidence="9 10">
    <name type="scientific">Diploptera punctata</name>
    <name type="common">Pacific beetle cockroach</name>
    <dbReference type="NCBI Taxonomy" id="6984"/>
    <lineage>
        <taxon>Eukaryota</taxon>
        <taxon>Metazoa</taxon>
        <taxon>Ecdysozoa</taxon>
        <taxon>Arthropoda</taxon>
        <taxon>Hexapoda</taxon>
        <taxon>Insecta</taxon>
        <taxon>Pterygota</taxon>
        <taxon>Neoptera</taxon>
        <taxon>Polyneoptera</taxon>
        <taxon>Dictyoptera</taxon>
        <taxon>Blattodea</taxon>
        <taxon>Blaberoidea</taxon>
        <taxon>Blaberidae</taxon>
        <taxon>Diplopterinae</taxon>
        <taxon>Diploptera</taxon>
    </lineage>
</organism>
<dbReference type="Pfam" id="PF13847">
    <property type="entry name" value="Methyltransf_31"/>
    <property type="match status" value="1"/>
</dbReference>
<sequence>MDAENAASNTMDENPESVNAMDTQNTCDEKILQAVEDMELKGENGTTEANEESVDVKTEDGAEGSEEKSEVKNEGDENKEDASKDKVPDAEWEKHILFVSGMPPGEAGSLKQLLNTTLGADCHRIRPRIRGDTNLYVMFRSDDEMKVAESLLHNQKFLKYKLTAKVVDGPVSMKRSVPRDRRDESSAKKAKLDTSSGQLFLEGTYDDQISYKMDDVQMKLHKVAKLLQGTYPKYGGLIFHRQLKHDGLICSLSEFKKCPADECYATRCKFAIGLDEQSGKPAVGVRVAKGDSPATIVKDISTVNHNYPQHVIDAAKVFQKAVEASEKAPGKCKFWHELIIRTNVAQDLMLLVFVHCTQDSAADELKSLNEELKEFFENGEGKECRVVALSTKAVCTDIAKPQQQSGVMELVLGNPYLEETVMDFKLHLLPMMHFWNSVHVAKMVCEGVEELLSPSKRISVLEIGCGIGLIGFYLSKLAGEVLSVDVEHLVEEAEKNAERNEIANITYFKGKAAEKIPEMAKSIKFDKACAIVISSVNRFSICPKAMEELRKIDQLKRIVLVTEMSTSRFSAILSLAKTTADRLGNPFFPVKAIPVDTMPNSKSYVLLVLLERIGLNSLPRTIKKPTPSRLKMGDGRIALSKKQERKVFFTKGGMSQWQSRKGRYVQHSQYGPYSQYQVTAYNDYGPDPYQLQQMLVEERQRRIEMEQQTRWFHQEHRRRQNRQNPVQDLISDSLKEAGVPSLDADSAQKLKQVIAEAIKSAGVLGSEQSQSGGGASEDIYTRRVTDNSGSGDVNWNQTPAGQAASQGPQPLLAMKLNQPPPNQGDAYMRRAYQADYSGNNMSGYGAGGKPYYAASGQDNMYGRQGNMQQNWNMGETVQYPMANNAQYNQGKQQYGSWQTAPGYTTYDTSDSNQRGNYRSNVNQGKQRYFS</sequence>
<evidence type="ECO:0000256" key="7">
    <source>
        <dbReference type="SAM" id="MobiDB-lite"/>
    </source>
</evidence>
<dbReference type="EMBL" id="JASPKZ010006066">
    <property type="protein sequence ID" value="KAJ9587742.1"/>
    <property type="molecule type" value="Genomic_DNA"/>
</dbReference>
<reference evidence="9" key="1">
    <citation type="journal article" date="2023" name="IScience">
        <title>Live-bearing cockroach genome reveals convergent evolutionary mechanisms linked to viviparity in insects and beyond.</title>
        <authorList>
            <person name="Fouks B."/>
            <person name="Harrison M.C."/>
            <person name="Mikhailova A.A."/>
            <person name="Marchal E."/>
            <person name="English S."/>
            <person name="Carruthers M."/>
            <person name="Jennings E.C."/>
            <person name="Chiamaka E.L."/>
            <person name="Frigard R.A."/>
            <person name="Pippel M."/>
            <person name="Attardo G.M."/>
            <person name="Benoit J.B."/>
            <person name="Bornberg-Bauer E."/>
            <person name="Tobe S.S."/>
        </authorList>
    </citation>
    <scope>NUCLEOTIDE SEQUENCE</scope>
    <source>
        <strain evidence="9">Stay&amp;Tobe</strain>
    </source>
</reference>
<evidence type="ECO:0000256" key="5">
    <source>
        <dbReference type="ARBA" id="ARBA00047278"/>
    </source>
</evidence>
<keyword evidence="10" id="KW-1185">Reference proteome</keyword>
<reference evidence="9" key="2">
    <citation type="submission" date="2023-05" db="EMBL/GenBank/DDBJ databases">
        <authorList>
            <person name="Fouks B."/>
        </authorList>
    </citation>
    <scope>NUCLEOTIDE SEQUENCE</scope>
    <source>
        <strain evidence="9">Stay&amp;Tobe</strain>
        <tissue evidence="9">Testes</tissue>
    </source>
</reference>
<dbReference type="CDD" id="cd02440">
    <property type="entry name" value="AdoMet_MTases"/>
    <property type="match status" value="1"/>
</dbReference>
<evidence type="ECO:0000256" key="4">
    <source>
        <dbReference type="ARBA" id="ARBA00033763"/>
    </source>
</evidence>
<dbReference type="InterPro" id="IPR010280">
    <property type="entry name" value="U5_MeTrfase_fam"/>
</dbReference>
<feature type="compositionally biased region" description="Basic and acidic residues" evidence="7">
    <location>
        <begin position="54"/>
        <end position="88"/>
    </location>
</feature>
<dbReference type="EC" id="2.1.1.35" evidence="4"/>
<dbReference type="GO" id="GO:0030697">
    <property type="term" value="F:tRNA (uracil(54)-C5)-methyltransferase activity, S-adenosyl methionine-dependent"/>
    <property type="evidence" value="ECO:0007669"/>
    <property type="project" value="UniProtKB-EC"/>
</dbReference>
<dbReference type="InterPro" id="IPR025714">
    <property type="entry name" value="Methyltranfer_dom"/>
</dbReference>
<dbReference type="Proteomes" id="UP001233999">
    <property type="component" value="Unassembled WGS sequence"/>
</dbReference>
<dbReference type="Gene3D" id="3.40.50.150">
    <property type="entry name" value="Vaccinia Virus protein VP39"/>
    <property type="match status" value="1"/>
</dbReference>
<protein>
    <recommendedName>
        <fullName evidence="4">tRNA (uracil(54)-C(5))-methyltransferase</fullName>
        <ecNumber evidence="4">2.1.1.35</ecNumber>
    </recommendedName>
</protein>
<feature type="binding site" evidence="6">
    <location>
        <position position="485"/>
    </location>
    <ligand>
        <name>S-adenosyl-L-methionine</name>
        <dbReference type="ChEBI" id="CHEBI:59789"/>
    </ligand>
</feature>
<comment type="caution">
    <text evidence="9">The sequence shown here is derived from an EMBL/GenBank/DDBJ whole genome shotgun (WGS) entry which is preliminary data.</text>
</comment>
<evidence type="ECO:0000256" key="1">
    <source>
        <dbReference type="ARBA" id="ARBA00022603"/>
    </source>
</evidence>
<dbReference type="GO" id="GO:0032259">
    <property type="term" value="P:methylation"/>
    <property type="evidence" value="ECO:0007669"/>
    <property type="project" value="UniProtKB-KW"/>
</dbReference>
<dbReference type="PROSITE" id="PS51687">
    <property type="entry name" value="SAM_MT_RNA_M5U"/>
    <property type="match status" value="1"/>
</dbReference>
<evidence type="ECO:0000313" key="10">
    <source>
        <dbReference type="Proteomes" id="UP001233999"/>
    </source>
</evidence>
<keyword evidence="2 6" id="KW-0808">Transferase</keyword>
<accession>A0AAD8EFF7</accession>
<evidence type="ECO:0000256" key="2">
    <source>
        <dbReference type="ARBA" id="ARBA00022679"/>
    </source>
</evidence>
<feature type="compositionally biased region" description="Polar residues" evidence="7">
    <location>
        <begin position="786"/>
        <end position="808"/>
    </location>
</feature>
<proteinExistence type="inferred from homology"/>
<dbReference type="InterPro" id="IPR045850">
    <property type="entry name" value="TRM2_met"/>
</dbReference>
<feature type="region of interest" description="Disordered" evidence="7">
    <location>
        <begin position="891"/>
        <end position="930"/>
    </location>
</feature>
<evidence type="ECO:0000313" key="9">
    <source>
        <dbReference type="EMBL" id="KAJ9587742.1"/>
    </source>
</evidence>
<evidence type="ECO:0000256" key="6">
    <source>
        <dbReference type="PROSITE-ProRule" id="PRU01024"/>
    </source>
</evidence>
<evidence type="ECO:0000256" key="3">
    <source>
        <dbReference type="ARBA" id="ARBA00022691"/>
    </source>
</evidence>
<feature type="region of interest" description="Disordered" evidence="7">
    <location>
        <begin position="763"/>
        <end position="823"/>
    </location>
</feature>
<comment type="catalytic activity">
    <reaction evidence="5">
        <text>uridine(54) in tRNA + S-adenosyl-L-methionine = 5-methyluridine(54) in tRNA + S-adenosyl-L-homocysteine + H(+)</text>
        <dbReference type="Rhea" id="RHEA:42712"/>
        <dbReference type="Rhea" id="RHEA-COMP:10167"/>
        <dbReference type="Rhea" id="RHEA-COMP:10193"/>
        <dbReference type="ChEBI" id="CHEBI:15378"/>
        <dbReference type="ChEBI" id="CHEBI:57856"/>
        <dbReference type="ChEBI" id="CHEBI:59789"/>
        <dbReference type="ChEBI" id="CHEBI:65315"/>
        <dbReference type="ChEBI" id="CHEBI:74447"/>
        <dbReference type="EC" id="2.1.1.35"/>
    </reaction>
    <physiologicalReaction direction="left-to-right" evidence="5">
        <dbReference type="Rhea" id="RHEA:42713"/>
    </physiologicalReaction>
</comment>
<feature type="compositionally biased region" description="Polar residues" evidence="7">
    <location>
        <begin position="1"/>
        <end position="26"/>
    </location>
</feature>